<dbReference type="Gene3D" id="3.30.450.20">
    <property type="entry name" value="PAS domain"/>
    <property type="match status" value="2"/>
</dbReference>
<evidence type="ECO:0000259" key="2">
    <source>
        <dbReference type="PROSITE" id="PS50113"/>
    </source>
</evidence>
<evidence type="ECO:0000313" key="4">
    <source>
        <dbReference type="Proteomes" id="UP000222163"/>
    </source>
</evidence>
<feature type="domain" description="PAC" evidence="2">
    <location>
        <begin position="25"/>
        <end position="77"/>
    </location>
</feature>
<dbReference type="SMART" id="SM00091">
    <property type="entry name" value="PAS"/>
    <property type="match status" value="1"/>
</dbReference>
<dbReference type="PANTHER" id="PTHR44757:SF2">
    <property type="entry name" value="BIOFILM ARCHITECTURE MAINTENANCE PROTEIN MBAA"/>
    <property type="match status" value="1"/>
</dbReference>
<dbReference type="Pfam" id="PF00989">
    <property type="entry name" value="PAS"/>
    <property type="match status" value="1"/>
</dbReference>
<dbReference type="PANTHER" id="PTHR44757">
    <property type="entry name" value="DIGUANYLATE CYCLASE DGCP"/>
    <property type="match status" value="1"/>
</dbReference>
<feature type="non-terminal residue" evidence="3">
    <location>
        <position position="1"/>
    </location>
</feature>
<organism evidence="3 4">
    <name type="scientific">Tenacibaculum discolor</name>
    <dbReference type="NCBI Taxonomy" id="361581"/>
    <lineage>
        <taxon>Bacteria</taxon>
        <taxon>Pseudomonadati</taxon>
        <taxon>Bacteroidota</taxon>
        <taxon>Flavobacteriia</taxon>
        <taxon>Flavobacteriales</taxon>
        <taxon>Flavobacteriaceae</taxon>
        <taxon>Tenacibaculum</taxon>
    </lineage>
</organism>
<dbReference type="InterPro" id="IPR000700">
    <property type="entry name" value="PAS-assoc_C"/>
</dbReference>
<name>A0A2G1BP82_9FLAO</name>
<dbReference type="CDD" id="cd00130">
    <property type="entry name" value="PAS"/>
    <property type="match status" value="2"/>
</dbReference>
<dbReference type="SUPFAM" id="SSF55785">
    <property type="entry name" value="PYP-like sensor domain (PAS domain)"/>
    <property type="match status" value="2"/>
</dbReference>
<dbReference type="Pfam" id="PF08447">
    <property type="entry name" value="PAS_3"/>
    <property type="match status" value="1"/>
</dbReference>
<dbReference type="InterPro" id="IPR001610">
    <property type="entry name" value="PAC"/>
</dbReference>
<dbReference type="Proteomes" id="UP000222163">
    <property type="component" value="Unassembled WGS sequence"/>
</dbReference>
<evidence type="ECO:0000259" key="1">
    <source>
        <dbReference type="PROSITE" id="PS50112"/>
    </source>
</evidence>
<reference evidence="3 4" key="1">
    <citation type="journal article" date="2016" name="Nat. Commun.">
        <title>Microbial interactions lead to rapid micro-scale successions on model marine particles.</title>
        <authorList>
            <person name="Datta M.S."/>
            <person name="Sliwerska E."/>
            <person name="Gore J."/>
            <person name="Polz M.F."/>
            <person name="Cordero O.X."/>
        </authorList>
    </citation>
    <scope>NUCLEOTIDE SEQUENCE [LARGE SCALE GENOMIC DNA]</scope>
    <source>
        <strain evidence="3 4">4G03</strain>
    </source>
</reference>
<dbReference type="GO" id="GO:0006355">
    <property type="term" value="P:regulation of DNA-templated transcription"/>
    <property type="evidence" value="ECO:0007669"/>
    <property type="project" value="InterPro"/>
</dbReference>
<dbReference type="PROSITE" id="PS50113">
    <property type="entry name" value="PAC"/>
    <property type="match status" value="1"/>
</dbReference>
<dbReference type="AlphaFoldDB" id="A0A2G1BP82"/>
<dbReference type="PROSITE" id="PS50112">
    <property type="entry name" value="PAS"/>
    <property type="match status" value="1"/>
</dbReference>
<evidence type="ECO:0000313" key="3">
    <source>
        <dbReference type="EMBL" id="PHN95871.1"/>
    </source>
</evidence>
<dbReference type="InterPro" id="IPR013655">
    <property type="entry name" value="PAS_fold_3"/>
</dbReference>
<proteinExistence type="predicted"/>
<dbReference type="RefSeq" id="WP_141554253.1">
    <property type="nucleotide sequence ID" value="NZ_PDUU01000930.1"/>
</dbReference>
<feature type="domain" description="PAS" evidence="1">
    <location>
        <begin position="74"/>
        <end position="134"/>
    </location>
</feature>
<dbReference type="InterPro" id="IPR035965">
    <property type="entry name" value="PAS-like_dom_sf"/>
</dbReference>
<feature type="non-terminal residue" evidence="3">
    <location>
        <position position="134"/>
    </location>
</feature>
<comment type="caution">
    <text evidence="3">The sequence shown here is derived from an EMBL/GenBank/DDBJ whole genome shotgun (WGS) entry which is preliminary data.</text>
</comment>
<dbReference type="InterPro" id="IPR013767">
    <property type="entry name" value="PAS_fold"/>
</dbReference>
<protein>
    <submittedName>
        <fullName evidence="3">Diguanylate cyclase</fullName>
    </submittedName>
</protein>
<gene>
    <name evidence="3" type="ORF">CSC81_18150</name>
</gene>
<dbReference type="InterPro" id="IPR000014">
    <property type="entry name" value="PAS"/>
</dbReference>
<dbReference type="NCBIfam" id="TIGR00229">
    <property type="entry name" value="sensory_box"/>
    <property type="match status" value="2"/>
</dbReference>
<dbReference type="InterPro" id="IPR052155">
    <property type="entry name" value="Biofilm_reg_signaling"/>
</dbReference>
<dbReference type="SMART" id="SM00086">
    <property type="entry name" value="PAC"/>
    <property type="match status" value="1"/>
</dbReference>
<dbReference type="EMBL" id="PDUU01000930">
    <property type="protein sequence ID" value="PHN95871.1"/>
    <property type="molecule type" value="Genomic_DNA"/>
</dbReference>
<accession>A0A2G1BP82</accession>
<sequence>ITHTEDLEADLELLNQLLAGDITHYSMEKRYLRKDGQIIWIHLSVALVRDDENKPLFFISVIQNIDQSKRYISELEQAKVVLDSTQEAILITDLDLNIIRLNSAFEIMTGYKKDDVIGKEISLLFSKDINERLL</sequence>